<dbReference type="InterPro" id="IPR042095">
    <property type="entry name" value="SUMF_sf"/>
</dbReference>
<evidence type="ECO:0000256" key="2">
    <source>
        <dbReference type="SAM" id="Coils"/>
    </source>
</evidence>
<dbReference type="GO" id="GO:0005524">
    <property type="term" value="F:ATP binding"/>
    <property type="evidence" value="ECO:0007669"/>
    <property type="project" value="UniProtKB-UniRule"/>
</dbReference>
<keyword evidence="4" id="KW-0418">Kinase</keyword>
<dbReference type="RefSeq" id="WP_183909395.1">
    <property type="nucleotide sequence ID" value="NZ_JACHXZ010000002.1"/>
</dbReference>
<dbReference type="GO" id="GO:0120147">
    <property type="term" value="F:formylglycine-generating oxidase activity"/>
    <property type="evidence" value="ECO:0007669"/>
    <property type="project" value="TreeGrafter"/>
</dbReference>
<comment type="caution">
    <text evidence="4">The sequence shown here is derived from an EMBL/GenBank/DDBJ whole genome shotgun (WGS) entry which is preliminary data.</text>
</comment>
<reference evidence="4 5" key="1">
    <citation type="submission" date="2020-08" db="EMBL/GenBank/DDBJ databases">
        <title>Genomic Encyclopedia of Type Strains, Phase III (KMG-III): the genomes of soil and plant-associated and newly described type strains.</title>
        <authorList>
            <person name="Whitman W."/>
        </authorList>
    </citation>
    <scope>NUCLEOTIDE SEQUENCE [LARGE SCALE GENOMIC DNA]</scope>
    <source>
        <strain evidence="4 5">CECT 8571</strain>
    </source>
</reference>
<evidence type="ECO:0000256" key="1">
    <source>
        <dbReference type="PROSITE-ProRule" id="PRU10141"/>
    </source>
</evidence>
<proteinExistence type="predicted"/>
<dbReference type="Pfam" id="PF00069">
    <property type="entry name" value="Pkinase"/>
    <property type="match status" value="1"/>
</dbReference>
<feature type="binding site" evidence="1">
    <location>
        <position position="136"/>
    </location>
    <ligand>
        <name>ATP</name>
        <dbReference type="ChEBI" id="CHEBI:30616"/>
    </ligand>
</feature>
<feature type="domain" description="Protein kinase" evidence="3">
    <location>
        <begin position="107"/>
        <end position="354"/>
    </location>
</feature>
<keyword evidence="2" id="KW-0175">Coiled coil</keyword>
<sequence>MNREHALQALGLDASADQATIDQAISTKRSQIQQKHDAAPTDALKAKFAQMLAQLNEAEALLTSPATPKPKKPSPLSQTKLADLPGMGAAAENHALLTEGQTLAGRYQIKAHIGAGGMGAVYRAFDQSMGRDIALKVLLPELFKNEHARERFLNEARISQQLSHPNIVNVFDVQNEGDVFFLTMELLEGQDLRQLMENRKLTRQPFTVAEVQEIATAIGAALTYAHKFTIHRDLKPENIWLTEEGDYKLMDFGIAQVQSTSQRTQTGAAMGTAYYMAPEQLKGQKDIDGRADQYALAVLMYELLSGEVPAGRIEPLCDIDKTIPKAISAIVDKGLAARPENRFASVAEFVAAITQAKAPKASKTKSKNYSTASAQSNWPMITGVVALLVLGGGLFGTGLVTVEDVKKLLPVSKEVIAEQKAQVARVQGEIKVLKQRLENGRRTLDSDIRDAERNKDKNLTALSQWQQLTESVIFGGNHITELEGELSMAESLLRESALAQAQVSVDKVRDGYQQLWDNFVAGEQVSILSPIVAGLRREWQSKPNSKTWPVSQNTEALYQKAQQHESSGQLHSAQPLLEQLGKGYRALLAANDDMGSINNALHQAQTDWKKLANSKQLVNVPEIISLQTEEKTHRSALAAAADLVAITQAMQGLKGQIETYQSLTASVQNLAQAEKSAQSAQAAFKKSRQGYPFPVNAMATKAAEIFMKARTDLQSKNWVAAGKGFVEAKQIFEQAQQQEAKERLAIDAARAAQQQAIKAQVAYQKAQQAFNRLTENPDADIARKQQASADQQLESNHWSEAKASYAAAVQTYGAALKRVQSAETEYQAKMEAERVRAWVALAVGQLVAIPAGSFRMGSSGFLDANDEKPAHSVTIKAFKMQVHEVTWAQWDACVAAKGCSYKSEDEGWGRGSRPMINVSYEEITSQFIPWLNKAAGQRFRLPTEAEWEYAARAGSSTDYPWGNSISCSQARYRNQDGDCGNDLKTVPVKSYQPNGFGLYDMHGNVWEWVQDCWHDSYSGAPTDGSAWLSGNCSRRVLRGGSWGSGPKHLRSPYRLGLPASNRLNDGGFRLVQEN</sequence>
<evidence type="ECO:0000313" key="5">
    <source>
        <dbReference type="Proteomes" id="UP000559987"/>
    </source>
</evidence>
<feature type="coiled-coil region" evidence="2">
    <location>
        <begin position="416"/>
        <end position="454"/>
    </location>
</feature>
<dbReference type="SUPFAM" id="SSF56112">
    <property type="entry name" value="Protein kinase-like (PK-like)"/>
    <property type="match status" value="1"/>
</dbReference>
<dbReference type="EMBL" id="JACHXZ010000002">
    <property type="protein sequence ID" value="MBB3168030.1"/>
    <property type="molecule type" value="Genomic_DNA"/>
</dbReference>
<name>A0A839UNB3_9GAMM</name>
<dbReference type="PROSITE" id="PS50011">
    <property type="entry name" value="PROTEIN_KINASE_DOM"/>
    <property type="match status" value="1"/>
</dbReference>
<keyword evidence="4" id="KW-0723">Serine/threonine-protein kinase</keyword>
<dbReference type="InterPro" id="IPR011009">
    <property type="entry name" value="Kinase-like_dom_sf"/>
</dbReference>
<accession>A0A839UNB3</accession>
<evidence type="ECO:0000313" key="4">
    <source>
        <dbReference type="EMBL" id="MBB3168030.1"/>
    </source>
</evidence>
<dbReference type="PROSITE" id="PS00107">
    <property type="entry name" value="PROTEIN_KINASE_ATP"/>
    <property type="match status" value="1"/>
</dbReference>
<dbReference type="AlphaFoldDB" id="A0A839UNB3"/>
<dbReference type="PANTHER" id="PTHR23150:SF35">
    <property type="entry name" value="BLL6746 PROTEIN"/>
    <property type="match status" value="1"/>
</dbReference>
<keyword evidence="4" id="KW-0808">Transferase</keyword>
<dbReference type="Proteomes" id="UP000559987">
    <property type="component" value="Unassembled WGS sequence"/>
</dbReference>
<dbReference type="SUPFAM" id="SSF56436">
    <property type="entry name" value="C-type lectin-like"/>
    <property type="match status" value="1"/>
</dbReference>
<dbReference type="SMART" id="SM00220">
    <property type="entry name" value="S_TKc"/>
    <property type="match status" value="1"/>
</dbReference>
<dbReference type="Gene3D" id="3.30.200.20">
    <property type="entry name" value="Phosphorylase Kinase, domain 1"/>
    <property type="match status" value="1"/>
</dbReference>
<dbReference type="InterPro" id="IPR017441">
    <property type="entry name" value="Protein_kinase_ATP_BS"/>
</dbReference>
<dbReference type="InterPro" id="IPR005532">
    <property type="entry name" value="SUMF_dom"/>
</dbReference>
<dbReference type="Pfam" id="PF03781">
    <property type="entry name" value="FGE-sulfatase"/>
    <property type="match status" value="1"/>
</dbReference>
<keyword evidence="5" id="KW-1185">Reference proteome</keyword>
<organism evidence="4 5">
    <name type="scientific">Simiduia aestuariiviva</name>
    <dbReference type="NCBI Taxonomy" id="1510459"/>
    <lineage>
        <taxon>Bacteria</taxon>
        <taxon>Pseudomonadati</taxon>
        <taxon>Pseudomonadota</taxon>
        <taxon>Gammaproteobacteria</taxon>
        <taxon>Cellvibrionales</taxon>
        <taxon>Cellvibrionaceae</taxon>
        <taxon>Simiduia</taxon>
    </lineage>
</organism>
<dbReference type="GO" id="GO:0004674">
    <property type="term" value="F:protein serine/threonine kinase activity"/>
    <property type="evidence" value="ECO:0007669"/>
    <property type="project" value="UniProtKB-KW"/>
</dbReference>
<keyword evidence="1" id="KW-0067">ATP-binding</keyword>
<keyword evidence="1" id="KW-0547">Nucleotide-binding</keyword>
<gene>
    <name evidence="4" type="ORF">FHS30_001214</name>
</gene>
<protein>
    <submittedName>
        <fullName evidence="4">Formylglycine-generating enzyme required for sulfatase activity/serine/threonine protein kinase</fullName>
    </submittedName>
</protein>
<dbReference type="PANTHER" id="PTHR23150">
    <property type="entry name" value="SULFATASE MODIFYING FACTOR 1, 2"/>
    <property type="match status" value="1"/>
</dbReference>
<dbReference type="InterPro" id="IPR000719">
    <property type="entry name" value="Prot_kinase_dom"/>
</dbReference>
<dbReference type="CDD" id="cd14014">
    <property type="entry name" value="STKc_PknB_like"/>
    <property type="match status" value="1"/>
</dbReference>
<evidence type="ECO:0000259" key="3">
    <source>
        <dbReference type="PROSITE" id="PS50011"/>
    </source>
</evidence>
<dbReference type="Gene3D" id="3.90.1580.10">
    <property type="entry name" value="paralog of FGE (formylglycine-generating enzyme)"/>
    <property type="match status" value="1"/>
</dbReference>
<dbReference type="Gene3D" id="1.10.510.10">
    <property type="entry name" value="Transferase(Phosphotransferase) domain 1"/>
    <property type="match status" value="1"/>
</dbReference>
<dbReference type="InterPro" id="IPR051043">
    <property type="entry name" value="Sulfatase_Mod_Factor_Kinase"/>
</dbReference>
<dbReference type="InterPro" id="IPR016187">
    <property type="entry name" value="CTDL_fold"/>
</dbReference>